<feature type="compositionally biased region" description="Basic and acidic residues" evidence="1">
    <location>
        <begin position="116"/>
        <end position="125"/>
    </location>
</feature>
<evidence type="ECO:0000256" key="1">
    <source>
        <dbReference type="SAM" id="MobiDB-lite"/>
    </source>
</evidence>
<accession>A0ABR1F5G0</accession>
<feature type="region of interest" description="Disordered" evidence="1">
    <location>
        <begin position="116"/>
        <end position="232"/>
    </location>
</feature>
<gene>
    <name evidence="2" type="ORF">BZA70DRAFT_172583</name>
</gene>
<feature type="region of interest" description="Disordered" evidence="1">
    <location>
        <begin position="1"/>
        <end position="21"/>
    </location>
</feature>
<protein>
    <submittedName>
        <fullName evidence="2">Uncharacterized protein</fullName>
    </submittedName>
</protein>
<keyword evidence="3" id="KW-1185">Reference proteome</keyword>
<dbReference type="GeneID" id="90035383"/>
<feature type="compositionally biased region" description="Basic and acidic residues" evidence="1">
    <location>
        <begin position="178"/>
        <end position="192"/>
    </location>
</feature>
<comment type="caution">
    <text evidence="2">The sequence shown here is derived from an EMBL/GenBank/DDBJ whole genome shotgun (WGS) entry which is preliminary data.</text>
</comment>
<dbReference type="PANTHER" id="PTHR40132">
    <property type="entry name" value="PRE-MRNA-SPLICING FACTOR 38B"/>
    <property type="match status" value="1"/>
</dbReference>
<dbReference type="PANTHER" id="PTHR40132:SF1">
    <property type="entry name" value="PRE-MRNA-SPLICING FACTOR 38B"/>
    <property type="match status" value="1"/>
</dbReference>
<evidence type="ECO:0000313" key="2">
    <source>
        <dbReference type="EMBL" id="KAK7205075.1"/>
    </source>
</evidence>
<reference evidence="2 3" key="1">
    <citation type="submission" date="2024-03" db="EMBL/GenBank/DDBJ databases">
        <title>Genome-scale model development and genomic sequencing of the oleaginous clade Lipomyces.</title>
        <authorList>
            <consortium name="Lawrence Berkeley National Laboratory"/>
            <person name="Czajka J.J."/>
            <person name="Han Y."/>
            <person name="Kim J."/>
            <person name="Mondo S.J."/>
            <person name="Hofstad B.A."/>
            <person name="Robles A."/>
            <person name="Haridas S."/>
            <person name="Riley R."/>
            <person name="LaButti K."/>
            <person name="Pangilinan J."/>
            <person name="Andreopoulos W."/>
            <person name="Lipzen A."/>
            <person name="Yan J."/>
            <person name="Wang M."/>
            <person name="Ng V."/>
            <person name="Grigoriev I.V."/>
            <person name="Spatafora J.W."/>
            <person name="Magnuson J.K."/>
            <person name="Baker S.E."/>
            <person name="Pomraning K.R."/>
        </authorList>
    </citation>
    <scope>NUCLEOTIDE SEQUENCE [LARGE SCALE GENOMIC DNA]</scope>
    <source>
        <strain evidence="2 3">Phaff 52-87</strain>
    </source>
</reference>
<feature type="compositionally biased region" description="Basic and acidic residues" evidence="1">
    <location>
        <begin position="160"/>
        <end position="170"/>
    </location>
</feature>
<name>A0ABR1F5G0_9ASCO</name>
<organism evidence="2 3">
    <name type="scientific">Myxozyma melibiosi</name>
    <dbReference type="NCBI Taxonomy" id="54550"/>
    <lineage>
        <taxon>Eukaryota</taxon>
        <taxon>Fungi</taxon>
        <taxon>Dikarya</taxon>
        <taxon>Ascomycota</taxon>
        <taxon>Saccharomycotina</taxon>
        <taxon>Lipomycetes</taxon>
        <taxon>Lipomycetales</taxon>
        <taxon>Lipomycetaceae</taxon>
        <taxon>Myxozyma</taxon>
    </lineage>
</organism>
<dbReference type="Proteomes" id="UP001498771">
    <property type="component" value="Unassembled WGS sequence"/>
</dbReference>
<proteinExistence type="predicted"/>
<dbReference type="EMBL" id="JBBJBU010000006">
    <property type="protein sequence ID" value="KAK7205075.1"/>
    <property type="molecule type" value="Genomic_DNA"/>
</dbReference>
<dbReference type="RefSeq" id="XP_064768108.1">
    <property type="nucleotide sequence ID" value="XM_064909871.1"/>
</dbReference>
<sequence length="232" mass="26196">MVGASSSKRAAQKVDESDSEEDVFVRLLLKEQKAANANPPPTKSRNAVVDAFIGKSKNQNGLKPNTAFLNRIVQDTNSHNHALLKKEALDAVAKLRDFNKANPIANDLSRSERAPITFEKAREFPQRAAAERSTPSAARISSDESRPGYISDESIPSSNESHERSRMDAHRSKRRKALKSEHESEHSEERSRSDRRRHHSTARLERPSDDGYDAQRNYVKFMTHDSDNSYNQ</sequence>
<evidence type="ECO:0000313" key="3">
    <source>
        <dbReference type="Proteomes" id="UP001498771"/>
    </source>
</evidence>
<feature type="compositionally biased region" description="Basic and acidic residues" evidence="1">
    <location>
        <begin position="222"/>
        <end position="232"/>
    </location>
</feature>